<dbReference type="InterPro" id="IPR032710">
    <property type="entry name" value="NTF2-like_dom_sf"/>
</dbReference>
<dbReference type="AlphaFoldDB" id="A0A7J6I3K3"/>
<comment type="caution">
    <text evidence="1">The sequence shown here is derived from an EMBL/GenBank/DDBJ whole genome shotgun (WGS) entry which is preliminary data.</text>
</comment>
<gene>
    <name evidence="1" type="ORF">G4B88_014051</name>
</gene>
<proteinExistence type="predicted"/>
<dbReference type="EMBL" id="JAATIQ010000013">
    <property type="protein sequence ID" value="KAF4401210.1"/>
    <property type="molecule type" value="Genomic_DNA"/>
</dbReference>
<name>A0A7J6I3K3_CANSA</name>
<evidence type="ECO:0000313" key="2">
    <source>
        <dbReference type="Proteomes" id="UP000583929"/>
    </source>
</evidence>
<evidence type="ECO:0000313" key="1">
    <source>
        <dbReference type="EMBL" id="KAF4401210.1"/>
    </source>
</evidence>
<dbReference type="Proteomes" id="UP000583929">
    <property type="component" value="Unassembled WGS sequence"/>
</dbReference>
<organism evidence="1 2">
    <name type="scientific">Cannabis sativa</name>
    <name type="common">Hemp</name>
    <name type="synonym">Marijuana</name>
    <dbReference type="NCBI Taxonomy" id="3483"/>
    <lineage>
        <taxon>Eukaryota</taxon>
        <taxon>Viridiplantae</taxon>
        <taxon>Streptophyta</taxon>
        <taxon>Embryophyta</taxon>
        <taxon>Tracheophyta</taxon>
        <taxon>Spermatophyta</taxon>
        <taxon>Magnoliopsida</taxon>
        <taxon>eudicotyledons</taxon>
        <taxon>Gunneridae</taxon>
        <taxon>Pentapetalae</taxon>
        <taxon>rosids</taxon>
        <taxon>fabids</taxon>
        <taxon>Rosales</taxon>
        <taxon>Cannabaceae</taxon>
        <taxon>Cannabis</taxon>
    </lineage>
</organism>
<dbReference type="PANTHER" id="PTHR34213">
    <property type="entry name" value="NUCLEAR TRANSPORT FACTOR 2 (NTF2) FAMILY PROTEIN"/>
    <property type="match status" value="1"/>
</dbReference>
<feature type="non-terminal residue" evidence="1">
    <location>
        <position position="1"/>
    </location>
</feature>
<dbReference type="SUPFAM" id="SSF54427">
    <property type="entry name" value="NTF2-like"/>
    <property type="match status" value="1"/>
</dbReference>
<keyword evidence="2" id="KW-1185">Reference proteome</keyword>
<dbReference type="PANTHER" id="PTHR34213:SF2">
    <property type="entry name" value="NUCLEAR TRANSPORT FACTOR 2 (NTF2) FAMILY PROTEIN"/>
    <property type="match status" value="1"/>
</dbReference>
<accession>A0A7J6I3K3</accession>
<sequence>AYRTRSEEWTSSVHVARHEAMTILSLHLRTLTLPLHLLKLSSSPSFNLQYPIANRLFSDQVSESTMGTATSHALAALFSFSYLFFSLLSHPPTTLHFGCKEAEIDQMREVCTKETCDYISRKRLSDEIIPHILNLYASKATPQDFEIYAPNASFEDPLMCAHGVKQIKSAFYSLSKVFGESKIVDYSVTENLTSPRNGEILIDNKQQYKFLGRNIDVISLIKLNVVEGKVVRHEDWWNKKPLWNRETVNLPLVGRFMETTRRGSMLATHAMMGFGKDPNPVKSLD</sequence>
<reference evidence="1 2" key="1">
    <citation type="journal article" date="2020" name="bioRxiv">
        <title>Sequence and annotation of 42 cannabis genomes reveals extensive copy number variation in cannabinoid synthesis and pathogen resistance genes.</title>
        <authorList>
            <person name="Mckernan K.J."/>
            <person name="Helbert Y."/>
            <person name="Kane L.T."/>
            <person name="Ebling H."/>
            <person name="Zhang L."/>
            <person name="Liu B."/>
            <person name="Eaton Z."/>
            <person name="Mclaughlin S."/>
            <person name="Kingan S."/>
            <person name="Baybayan P."/>
            <person name="Concepcion G."/>
            <person name="Jordan M."/>
            <person name="Riva A."/>
            <person name="Barbazuk W."/>
            <person name="Harkins T."/>
        </authorList>
    </citation>
    <scope>NUCLEOTIDE SEQUENCE [LARGE SCALE GENOMIC DNA]</scope>
    <source>
        <strain evidence="2">cv. Jamaican Lion 4</strain>
        <tissue evidence="1">Leaf</tissue>
    </source>
</reference>
<protein>
    <submittedName>
        <fullName evidence="1">Uncharacterized protein</fullName>
    </submittedName>
</protein>